<dbReference type="SUPFAM" id="SSF53756">
    <property type="entry name" value="UDP-Glycosyltransferase/glycogen phosphorylase"/>
    <property type="match status" value="1"/>
</dbReference>
<dbReference type="PANTHER" id="PTHR12526">
    <property type="entry name" value="GLYCOSYLTRANSFERASE"/>
    <property type="match status" value="1"/>
</dbReference>
<keyword evidence="4" id="KW-1133">Transmembrane helix</keyword>
<evidence type="ECO:0000256" key="1">
    <source>
        <dbReference type="ARBA" id="ARBA00009481"/>
    </source>
</evidence>
<feature type="domain" description="Glycosyltransferase subfamily 4-like N-terminal" evidence="5">
    <location>
        <begin position="15"/>
        <end position="173"/>
    </location>
</feature>
<protein>
    <submittedName>
        <fullName evidence="6">Glycosyl transferase group 1</fullName>
    </submittedName>
</protein>
<dbReference type="Gene3D" id="3.40.50.2000">
    <property type="entry name" value="Glycogen Phosphorylase B"/>
    <property type="match status" value="2"/>
</dbReference>
<evidence type="ECO:0000256" key="2">
    <source>
        <dbReference type="ARBA" id="ARBA00022676"/>
    </source>
</evidence>
<comment type="similarity">
    <text evidence="1">Belongs to the glycosyltransferase group 1 family. Glycosyltransferase 4 subfamily.</text>
</comment>
<evidence type="ECO:0000313" key="6">
    <source>
        <dbReference type="EMBL" id="KKR91558.1"/>
    </source>
</evidence>
<sequence length="379" mass="42328">MNTLFLITLEYPPSIGGVGAYYHGLAQALGSDRITVLASDYRSQKDTDSSITVIRKKLLATRGPFRWWRCLWATARALRSHPSRYLGVGQLLPIGIVALLFYFFQHKRFIVFCHGMDILQACSHWRKKIIASWVMQKSSLIVVNSQSTLSLVREYFHIPSHRCIVVYPCADVEPVNTFRFEERPTILSVARLVARKGIDRVILALPQILLKVPSAQYVVVGDGPERSALTRLAQTTNFFDTDIGAFRSVLDAGRVRFLGALDRVSVLEWYQSCDVFALPVSASSDDIEGFGIVFLEAAAFEKPVVAGNSGGAVEAVLDQETGIVVDPENRGALADSISHLLLHPDERKRLGAQARARVMKDFRWEHQARMLIEALEGEE</sequence>
<evidence type="ECO:0000313" key="7">
    <source>
        <dbReference type="Proteomes" id="UP000034190"/>
    </source>
</evidence>
<dbReference type="InterPro" id="IPR028098">
    <property type="entry name" value="Glyco_trans_4-like_N"/>
</dbReference>
<dbReference type="Pfam" id="PF13439">
    <property type="entry name" value="Glyco_transf_4"/>
    <property type="match status" value="1"/>
</dbReference>
<dbReference type="EMBL" id="LCAP01000004">
    <property type="protein sequence ID" value="KKR91558.1"/>
    <property type="molecule type" value="Genomic_DNA"/>
</dbReference>
<feature type="transmembrane region" description="Helical" evidence="4">
    <location>
        <begin position="85"/>
        <end position="104"/>
    </location>
</feature>
<dbReference type="AlphaFoldDB" id="A0A0G0US43"/>
<name>A0A0G0US43_9BACT</name>
<accession>A0A0G0US43</accession>
<dbReference type="Proteomes" id="UP000034190">
    <property type="component" value="Unassembled WGS sequence"/>
</dbReference>
<keyword evidence="2" id="KW-0328">Glycosyltransferase</keyword>
<dbReference type="PANTHER" id="PTHR12526:SF640">
    <property type="entry name" value="COLANIC ACID BIOSYNTHESIS GLYCOSYLTRANSFERASE WCAL-RELATED"/>
    <property type="match status" value="1"/>
</dbReference>
<dbReference type="Pfam" id="PF13692">
    <property type="entry name" value="Glyco_trans_1_4"/>
    <property type="match status" value="1"/>
</dbReference>
<keyword evidence="3 6" id="KW-0808">Transferase</keyword>
<keyword evidence="4" id="KW-0472">Membrane</keyword>
<reference evidence="6 7" key="1">
    <citation type="journal article" date="2015" name="Nature">
        <title>rRNA introns, odd ribosomes, and small enigmatic genomes across a large radiation of phyla.</title>
        <authorList>
            <person name="Brown C.T."/>
            <person name="Hug L.A."/>
            <person name="Thomas B.C."/>
            <person name="Sharon I."/>
            <person name="Castelle C.J."/>
            <person name="Singh A."/>
            <person name="Wilkins M.J."/>
            <person name="Williams K.H."/>
            <person name="Banfield J.F."/>
        </authorList>
    </citation>
    <scope>NUCLEOTIDE SEQUENCE [LARGE SCALE GENOMIC DNA]</scope>
</reference>
<gene>
    <name evidence="6" type="ORF">UU43_C0004G0006</name>
</gene>
<dbReference type="GO" id="GO:0016757">
    <property type="term" value="F:glycosyltransferase activity"/>
    <property type="evidence" value="ECO:0007669"/>
    <property type="project" value="UniProtKB-KW"/>
</dbReference>
<evidence type="ECO:0000256" key="4">
    <source>
        <dbReference type="SAM" id="Phobius"/>
    </source>
</evidence>
<evidence type="ECO:0000256" key="3">
    <source>
        <dbReference type="ARBA" id="ARBA00022679"/>
    </source>
</evidence>
<organism evidence="6 7">
    <name type="scientific">Candidatus Falkowbacteria bacterium GW2011_GWA2_41_14</name>
    <dbReference type="NCBI Taxonomy" id="1618635"/>
    <lineage>
        <taxon>Bacteria</taxon>
        <taxon>Candidatus Falkowiibacteriota</taxon>
    </lineage>
</organism>
<comment type="caution">
    <text evidence="6">The sequence shown here is derived from an EMBL/GenBank/DDBJ whole genome shotgun (WGS) entry which is preliminary data.</text>
</comment>
<evidence type="ECO:0000259" key="5">
    <source>
        <dbReference type="Pfam" id="PF13439"/>
    </source>
</evidence>
<dbReference type="CDD" id="cd03801">
    <property type="entry name" value="GT4_PimA-like"/>
    <property type="match status" value="1"/>
</dbReference>
<keyword evidence="4" id="KW-0812">Transmembrane</keyword>
<proteinExistence type="inferred from homology"/>